<keyword evidence="1" id="KW-0472">Membrane</keyword>
<gene>
    <name evidence="4" type="primary">LOC108828513</name>
</gene>
<evidence type="ECO:0000313" key="4">
    <source>
        <dbReference type="RefSeq" id="XP_018457734.1"/>
    </source>
</evidence>
<reference evidence="3" key="1">
    <citation type="journal article" date="2019" name="Database">
        <title>The radish genome database (RadishGD): an integrated information resource for radish genomics.</title>
        <authorList>
            <person name="Yu H.J."/>
            <person name="Baek S."/>
            <person name="Lee Y.J."/>
            <person name="Cho A."/>
            <person name="Mun J.H."/>
        </authorList>
    </citation>
    <scope>NUCLEOTIDE SEQUENCE [LARGE SCALE GENOMIC DNA]</scope>
    <source>
        <strain evidence="3">cv. WK10039</strain>
    </source>
</reference>
<protein>
    <submittedName>
        <fullName evidence="4">Uncharacterized protein LOC108828513</fullName>
    </submittedName>
</protein>
<dbReference type="Proteomes" id="UP000504610">
    <property type="component" value="Chromosome 9"/>
</dbReference>
<evidence type="ECO:0000313" key="3">
    <source>
        <dbReference type="Proteomes" id="UP000504610"/>
    </source>
</evidence>
<dbReference type="PANTHER" id="PTHR11614">
    <property type="entry name" value="PHOSPHOLIPASE-RELATED"/>
    <property type="match status" value="1"/>
</dbReference>
<reference evidence="4" key="2">
    <citation type="submission" date="2025-08" db="UniProtKB">
        <authorList>
            <consortium name="RefSeq"/>
        </authorList>
    </citation>
    <scope>IDENTIFICATION</scope>
    <source>
        <tissue evidence="4">Leaf</tissue>
    </source>
</reference>
<dbReference type="FunFam" id="3.40.50.1820:FF:000111">
    <property type="entry name" value="Alpha/beta-Hydrolases superfamily protein"/>
    <property type="match status" value="1"/>
</dbReference>
<dbReference type="KEGG" id="rsz:108828513"/>
<keyword evidence="3" id="KW-1185">Reference proteome</keyword>
<keyword evidence="1" id="KW-0812">Transmembrane</keyword>
<dbReference type="Gene3D" id="3.40.50.1820">
    <property type="entry name" value="alpha/beta hydrolase"/>
    <property type="match status" value="1"/>
</dbReference>
<sequence>MAVETMSMRSDSASALILTSGASGRVRALFSMRELKRLFTIIHSLVLFLLLPFRAVLWPPRKVRATPQQIVVKKRSISVSPPLVPAAVVDEEVAVRRELAIRRVLEDEGGGDGSCRVRDYSLFTTKRGDTLFTQSWSPLSLTHKGLIVLLHGLNEHSGRYSDFAKQLNANGFKVYGIDWIGHGGSDGLHAYVPSLDYAVDDLKSFLDKVLAENPGLPCFCIGHSTGGAIILKAMLDPKIESRVSGIVLTSPAVGVQPSHPIFTVLAPIVAFLLPRYQFSAANKEGARVSRDPQALLTKYSDPLVFTGSIRVRTGYEILRIASHLQQNLNKVKVPFLVMHGTADSVTDPNASKRLFEEASSSDKSMKLFEGLLHDLLFEPERDIIAGVILDWLNQRV</sequence>
<feature type="transmembrane region" description="Helical" evidence="1">
    <location>
        <begin position="38"/>
        <end position="57"/>
    </location>
</feature>
<proteinExistence type="predicted"/>
<name>A0A6J0LDM2_RAPSA</name>
<dbReference type="InterPro" id="IPR051044">
    <property type="entry name" value="MAG_DAG_Lipase"/>
</dbReference>
<feature type="domain" description="Serine aminopeptidase S33" evidence="2">
    <location>
        <begin position="143"/>
        <end position="380"/>
    </location>
</feature>
<evidence type="ECO:0000256" key="1">
    <source>
        <dbReference type="SAM" id="Phobius"/>
    </source>
</evidence>
<accession>A0A6J0LDM2</accession>
<dbReference type="SUPFAM" id="SSF53474">
    <property type="entry name" value="alpha/beta-Hydrolases"/>
    <property type="match status" value="1"/>
</dbReference>
<dbReference type="Pfam" id="PF12146">
    <property type="entry name" value="Hydrolase_4"/>
    <property type="match status" value="1"/>
</dbReference>
<keyword evidence="1" id="KW-1133">Transmembrane helix</keyword>
<dbReference type="AlphaFoldDB" id="A0A6J0LDM2"/>
<dbReference type="GeneID" id="108828513"/>
<dbReference type="InterPro" id="IPR029058">
    <property type="entry name" value="AB_hydrolase_fold"/>
</dbReference>
<dbReference type="OrthoDB" id="2498029at2759"/>
<dbReference type="RefSeq" id="XP_018457734.1">
    <property type="nucleotide sequence ID" value="XM_018602232.2"/>
</dbReference>
<organism evidence="3 4">
    <name type="scientific">Raphanus sativus</name>
    <name type="common">Radish</name>
    <name type="synonym">Raphanus raphanistrum var. sativus</name>
    <dbReference type="NCBI Taxonomy" id="3726"/>
    <lineage>
        <taxon>Eukaryota</taxon>
        <taxon>Viridiplantae</taxon>
        <taxon>Streptophyta</taxon>
        <taxon>Embryophyta</taxon>
        <taxon>Tracheophyta</taxon>
        <taxon>Spermatophyta</taxon>
        <taxon>Magnoliopsida</taxon>
        <taxon>eudicotyledons</taxon>
        <taxon>Gunneridae</taxon>
        <taxon>Pentapetalae</taxon>
        <taxon>rosids</taxon>
        <taxon>malvids</taxon>
        <taxon>Brassicales</taxon>
        <taxon>Brassicaceae</taxon>
        <taxon>Brassiceae</taxon>
        <taxon>Raphanus</taxon>
    </lineage>
</organism>
<evidence type="ECO:0000259" key="2">
    <source>
        <dbReference type="Pfam" id="PF12146"/>
    </source>
</evidence>
<dbReference type="InterPro" id="IPR022742">
    <property type="entry name" value="Hydrolase_4"/>
</dbReference>